<dbReference type="InterPro" id="IPR011042">
    <property type="entry name" value="6-blade_b-propeller_TolB-like"/>
</dbReference>
<reference evidence="1 2" key="1">
    <citation type="journal article" date="2021" name="Sci. Rep.">
        <title>The genome of the diatom Chaetoceros tenuissimus carries an ancient integrated fragment of an extant virus.</title>
        <authorList>
            <person name="Hongo Y."/>
            <person name="Kimura K."/>
            <person name="Takaki Y."/>
            <person name="Yoshida Y."/>
            <person name="Baba S."/>
            <person name="Kobayashi G."/>
            <person name="Nagasaki K."/>
            <person name="Hano T."/>
            <person name="Tomaru Y."/>
        </authorList>
    </citation>
    <scope>NUCLEOTIDE SEQUENCE [LARGE SCALE GENOMIC DNA]</scope>
    <source>
        <strain evidence="1 2">NIES-3715</strain>
    </source>
</reference>
<keyword evidence="2" id="KW-1185">Reference proteome</keyword>
<dbReference type="Proteomes" id="UP001054902">
    <property type="component" value="Unassembled WGS sequence"/>
</dbReference>
<accession>A0AAD3D025</accession>
<dbReference type="Gene3D" id="2.120.10.30">
    <property type="entry name" value="TolB, C-terminal domain"/>
    <property type="match status" value="1"/>
</dbReference>
<evidence type="ECO:0000313" key="2">
    <source>
        <dbReference type="Proteomes" id="UP001054902"/>
    </source>
</evidence>
<gene>
    <name evidence="1" type="ORF">CTEN210_11623</name>
</gene>
<dbReference type="SUPFAM" id="SSF101898">
    <property type="entry name" value="NHL repeat"/>
    <property type="match status" value="1"/>
</dbReference>
<dbReference type="AlphaFoldDB" id="A0AAD3D025"/>
<evidence type="ECO:0000313" key="1">
    <source>
        <dbReference type="EMBL" id="GFH55147.1"/>
    </source>
</evidence>
<dbReference type="EMBL" id="BLLK01000047">
    <property type="protein sequence ID" value="GFH55147.1"/>
    <property type="molecule type" value="Genomic_DNA"/>
</dbReference>
<sequence>MNQPFAQVICQEYPFAAEEGWTCIVKFDTDLKTLTKIGPDLGLTPFNYYNWNRGILANDGCIYCLPIESDGRFLKIDTKTDDIEILHIQLPADETPRDDTYLWTSGAIAADGNIYYMPCSAHRILKFDPRTRLASSVGQDLANEVNIDEESDDGYIDLYDDTVLGSDGCLYGIPHHAKHVIRLDPTSQFVSVANPDFSNGKFDLNFSKMDGMGSVLHSNGTIYAFKHDEREGSLKVLKIDTYKCTYTVNSFYENLQGSAHPIVGLDNCIYLSAWSPSNSVLKYDPQENTIQNLKMFEKDGINNWASAEVASDGNVYFVSSFQNHMIQLNTLNELTDISRLPMIQSLEDLFRNDGGNTKSLFYNLVQRFGLEKVIEYLPCGREWNTNFENDIPLFLNVASIFQGETGSKQEKACTLTLVHHLLKQNVNQFVQMIGHGQDRNGKVSQNEDVAMN</sequence>
<protein>
    <submittedName>
        <fullName evidence="1">Uncharacterized protein</fullName>
    </submittedName>
</protein>
<organism evidence="1 2">
    <name type="scientific">Chaetoceros tenuissimus</name>
    <dbReference type="NCBI Taxonomy" id="426638"/>
    <lineage>
        <taxon>Eukaryota</taxon>
        <taxon>Sar</taxon>
        <taxon>Stramenopiles</taxon>
        <taxon>Ochrophyta</taxon>
        <taxon>Bacillariophyta</taxon>
        <taxon>Coscinodiscophyceae</taxon>
        <taxon>Chaetocerotophycidae</taxon>
        <taxon>Chaetocerotales</taxon>
        <taxon>Chaetocerotaceae</taxon>
        <taxon>Chaetoceros</taxon>
    </lineage>
</organism>
<comment type="caution">
    <text evidence="1">The sequence shown here is derived from an EMBL/GenBank/DDBJ whole genome shotgun (WGS) entry which is preliminary data.</text>
</comment>
<name>A0AAD3D025_9STRA</name>
<proteinExistence type="predicted"/>